<dbReference type="EMBL" id="JAYMYS010000006">
    <property type="protein sequence ID" value="KAK7389578.1"/>
    <property type="molecule type" value="Genomic_DNA"/>
</dbReference>
<gene>
    <name evidence="2" type="ORF">VNO78_24732</name>
</gene>
<accession>A0AAN9XEI0</accession>
<sequence length="69" mass="7749">MLIIVSCVLCPVSCVLLRLTQMLLFSEKRHKYKHENKWLIPVAVGSIMQSGEAMGTVSKTKKLETQQSS</sequence>
<keyword evidence="1" id="KW-0732">Signal</keyword>
<keyword evidence="3" id="KW-1185">Reference proteome</keyword>
<evidence type="ECO:0000313" key="3">
    <source>
        <dbReference type="Proteomes" id="UP001386955"/>
    </source>
</evidence>
<proteinExistence type="predicted"/>
<feature type="signal peptide" evidence="1">
    <location>
        <begin position="1"/>
        <end position="17"/>
    </location>
</feature>
<evidence type="ECO:0000256" key="1">
    <source>
        <dbReference type="SAM" id="SignalP"/>
    </source>
</evidence>
<protein>
    <submittedName>
        <fullName evidence="2">Uncharacterized protein</fullName>
    </submittedName>
</protein>
<name>A0AAN9XEI0_PSOTE</name>
<feature type="chain" id="PRO_5042860105" evidence="1">
    <location>
        <begin position="18"/>
        <end position="69"/>
    </location>
</feature>
<dbReference type="Proteomes" id="UP001386955">
    <property type="component" value="Unassembled WGS sequence"/>
</dbReference>
<reference evidence="2 3" key="1">
    <citation type="submission" date="2024-01" db="EMBL/GenBank/DDBJ databases">
        <title>The genomes of 5 underutilized Papilionoideae crops provide insights into root nodulation and disease resistanc.</title>
        <authorList>
            <person name="Jiang F."/>
        </authorList>
    </citation>
    <scope>NUCLEOTIDE SEQUENCE [LARGE SCALE GENOMIC DNA]</scope>
    <source>
        <strain evidence="2">DUOXIRENSHENG_FW03</strain>
        <tissue evidence="2">Leaves</tissue>
    </source>
</reference>
<organism evidence="2 3">
    <name type="scientific">Psophocarpus tetragonolobus</name>
    <name type="common">Winged bean</name>
    <name type="synonym">Dolichos tetragonolobus</name>
    <dbReference type="NCBI Taxonomy" id="3891"/>
    <lineage>
        <taxon>Eukaryota</taxon>
        <taxon>Viridiplantae</taxon>
        <taxon>Streptophyta</taxon>
        <taxon>Embryophyta</taxon>
        <taxon>Tracheophyta</taxon>
        <taxon>Spermatophyta</taxon>
        <taxon>Magnoliopsida</taxon>
        <taxon>eudicotyledons</taxon>
        <taxon>Gunneridae</taxon>
        <taxon>Pentapetalae</taxon>
        <taxon>rosids</taxon>
        <taxon>fabids</taxon>
        <taxon>Fabales</taxon>
        <taxon>Fabaceae</taxon>
        <taxon>Papilionoideae</taxon>
        <taxon>50 kb inversion clade</taxon>
        <taxon>NPAAA clade</taxon>
        <taxon>indigoferoid/millettioid clade</taxon>
        <taxon>Phaseoleae</taxon>
        <taxon>Psophocarpus</taxon>
    </lineage>
</organism>
<comment type="caution">
    <text evidence="2">The sequence shown here is derived from an EMBL/GenBank/DDBJ whole genome shotgun (WGS) entry which is preliminary data.</text>
</comment>
<dbReference type="AlphaFoldDB" id="A0AAN9XEI0"/>
<evidence type="ECO:0000313" key="2">
    <source>
        <dbReference type="EMBL" id="KAK7389578.1"/>
    </source>
</evidence>